<dbReference type="EMBL" id="CZBY01000019">
    <property type="protein sequence ID" value="CUQ90234.1"/>
    <property type="molecule type" value="Genomic_DNA"/>
</dbReference>
<dbReference type="Proteomes" id="UP000095662">
    <property type="component" value="Unassembled WGS sequence"/>
</dbReference>
<keyword evidence="1" id="KW-1133">Transmembrane helix</keyword>
<protein>
    <submittedName>
        <fullName evidence="2">Uncharacterized protein</fullName>
    </submittedName>
</protein>
<name>A0A174ZSM2_9FIRM</name>
<feature type="transmembrane region" description="Helical" evidence="1">
    <location>
        <begin position="88"/>
        <end position="110"/>
    </location>
</feature>
<evidence type="ECO:0000313" key="3">
    <source>
        <dbReference type="Proteomes" id="UP000095662"/>
    </source>
</evidence>
<organism evidence="2 3">
    <name type="scientific">[Eubacterium] siraeum</name>
    <dbReference type="NCBI Taxonomy" id="39492"/>
    <lineage>
        <taxon>Bacteria</taxon>
        <taxon>Bacillati</taxon>
        <taxon>Bacillota</taxon>
        <taxon>Clostridia</taxon>
        <taxon>Eubacteriales</taxon>
        <taxon>Oscillospiraceae</taxon>
        <taxon>Oscillospiraceae incertae sedis</taxon>
    </lineage>
</organism>
<feature type="transmembrane region" description="Helical" evidence="1">
    <location>
        <begin position="151"/>
        <end position="172"/>
    </location>
</feature>
<gene>
    <name evidence="2" type="ORF">ERS852540_02076</name>
</gene>
<feature type="transmembrane region" description="Helical" evidence="1">
    <location>
        <begin position="48"/>
        <end position="67"/>
    </location>
</feature>
<reference evidence="2 3" key="1">
    <citation type="submission" date="2015-09" db="EMBL/GenBank/DDBJ databases">
        <authorList>
            <consortium name="Pathogen Informatics"/>
        </authorList>
    </citation>
    <scope>NUCLEOTIDE SEQUENCE [LARGE SCALE GENOMIC DNA]</scope>
    <source>
        <strain evidence="2 3">2789STDY5834928</strain>
    </source>
</reference>
<evidence type="ECO:0000313" key="2">
    <source>
        <dbReference type="EMBL" id="CUQ90234.1"/>
    </source>
</evidence>
<feature type="transmembrane region" description="Helical" evidence="1">
    <location>
        <begin position="12"/>
        <end position="36"/>
    </location>
</feature>
<keyword evidence="1" id="KW-0472">Membrane</keyword>
<dbReference type="AlphaFoldDB" id="A0A174ZSM2"/>
<accession>A0A174ZSM2</accession>
<dbReference type="STRING" id="39492.ERS852540_02076"/>
<keyword evidence="1" id="KW-0812">Transmembrane</keyword>
<evidence type="ECO:0000256" key="1">
    <source>
        <dbReference type="SAM" id="Phobius"/>
    </source>
</evidence>
<proteinExistence type="predicted"/>
<sequence length="186" mass="21689">MDYYSKSGRQPFFKLLLSGLLFMVFGNLLCTIVTVSTAPFMNFEFFKVIVFILTLIIFYSLMFTAGYRDGDREQKYVRLHNAEPPKESKWVLIGIILMAIMFVPSLLLLLDKLCGWYFDMTFVHRIIDGLVYPLSLMIVPENTIDSMDIFVPFIYMLCYAGIPVATHLGYYFGYTQKFNKDDIMYQ</sequence>